<dbReference type="Gene3D" id="2.60.40.10">
    <property type="entry name" value="Immunoglobulins"/>
    <property type="match status" value="1"/>
</dbReference>
<name>A0AA40ZUQ4_9BACT</name>
<dbReference type="Gene3D" id="3.40.50.2300">
    <property type="match status" value="1"/>
</dbReference>
<keyword evidence="17" id="KW-1185">Reference proteome</keyword>
<dbReference type="InterPro" id="IPR013783">
    <property type="entry name" value="Ig-like_fold"/>
</dbReference>
<dbReference type="SUPFAM" id="SSF46689">
    <property type="entry name" value="Homeodomain-like"/>
    <property type="match status" value="1"/>
</dbReference>
<evidence type="ECO:0000256" key="10">
    <source>
        <dbReference type="ARBA" id="ARBA00023125"/>
    </source>
</evidence>
<keyword evidence="7" id="KW-0067">ATP-binding</keyword>
<feature type="domain" description="Response regulatory" evidence="15">
    <location>
        <begin position="1071"/>
        <end position="1186"/>
    </location>
</feature>
<evidence type="ECO:0000256" key="2">
    <source>
        <dbReference type="ARBA" id="ARBA00012438"/>
    </source>
</evidence>
<dbReference type="SUPFAM" id="SSF55874">
    <property type="entry name" value="ATPase domain of HSP90 chaperone/DNA topoisomerase II/histidine kinase"/>
    <property type="match status" value="1"/>
</dbReference>
<organism evidence="16 17">
    <name type="scientific">Caecibacteroides pullorum</name>
    <dbReference type="NCBI Taxonomy" id="2725562"/>
    <lineage>
        <taxon>Bacteria</taxon>
        <taxon>Pseudomonadati</taxon>
        <taxon>Bacteroidota</taxon>
        <taxon>Bacteroidia</taxon>
        <taxon>Bacteroidales</taxon>
        <taxon>Bacteroidaceae</taxon>
        <taxon>Caecibacteroides</taxon>
    </lineage>
</organism>
<keyword evidence="10" id="KW-0238">DNA-binding</keyword>
<dbReference type="PROSITE" id="PS00041">
    <property type="entry name" value="HTH_ARAC_FAMILY_1"/>
    <property type="match status" value="1"/>
</dbReference>
<evidence type="ECO:0000256" key="8">
    <source>
        <dbReference type="ARBA" id="ARBA00023012"/>
    </source>
</evidence>
<dbReference type="InterPro" id="IPR005467">
    <property type="entry name" value="His_kinase_dom"/>
</dbReference>
<dbReference type="EC" id="2.7.13.3" evidence="2"/>
<dbReference type="FunFam" id="3.30.565.10:FF:000037">
    <property type="entry name" value="Hybrid sensor histidine kinase/response regulator"/>
    <property type="match status" value="1"/>
</dbReference>
<evidence type="ECO:0000259" key="15">
    <source>
        <dbReference type="PROSITE" id="PS50110"/>
    </source>
</evidence>
<dbReference type="GO" id="GO:0003700">
    <property type="term" value="F:DNA-binding transcription factor activity"/>
    <property type="evidence" value="ECO:0007669"/>
    <property type="project" value="InterPro"/>
</dbReference>
<dbReference type="SMART" id="SM00388">
    <property type="entry name" value="HisKA"/>
    <property type="match status" value="1"/>
</dbReference>
<dbReference type="SUPFAM" id="SSF47384">
    <property type="entry name" value="Homodimeric domain of signal transducing histidine kinase"/>
    <property type="match status" value="1"/>
</dbReference>
<feature type="domain" description="Histidine kinase" evidence="14">
    <location>
        <begin position="806"/>
        <end position="1021"/>
    </location>
</feature>
<dbReference type="SMART" id="SM00387">
    <property type="entry name" value="HATPase_c"/>
    <property type="match status" value="1"/>
</dbReference>
<dbReference type="RefSeq" id="WP_204972073.1">
    <property type="nucleotide sequence ID" value="NZ_JAAZTS010000013.1"/>
</dbReference>
<evidence type="ECO:0000313" key="16">
    <source>
        <dbReference type="EMBL" id="MBM6857855.1"/>
    </source>
</evidence>
<dbReference type="Proteomes" id="UP000698924">
    <property type="component" value="Unassembled WGS sequence"/>
</dbReference>
<accession>A0AA40ZUQ4</accession>
<comment type="catalytic activity">
    <reaction evidence="1">
        <text>ATP + protein L-histidine = ADP + protein N-phospho-L-histidine.</text>
        <dbReference type="EC" id="2.7.13.3"/>
    </reaction>
</comment>
<dbReference type="Pfam" id="PF07495">
    <property type="entry name" value="Y_Y_Y"/>
    <property type="match status" value="1"/>
</dbReference>
<dbReference type="InterPro" id="IPR003594">
    <property type="entry name" value="HATPase_dom"/>
</dbReference>
<dbReference type="InterPro" id="IPR011006">
    <property type="entry name" value="CheY-like_superfamily"/>
</dbReference>
<dbReference type="GO" id="GO:0043565">
    <property type="term" value="F:sequence-specific DNA binding"/>
    <property type="evidence" value="ECO:0007669"/>
    <property type="project" value="InterPro"/>
</dbReference>
<dbReference type="SUPFAM" id="SSF63829">
    <property type="entry name" value="Calcium-dependent phosphotriesterase"/>
    <property type="match status" value="3"/>
</dbReference>
<proteinExistence type="predicted"/>
<evidence type="ECO:0000256" key="4">
    <source>
        <dbReference type="ARBA" id="ARBA00022679"/>
    </source>
</evidence>
<reference evidence="16 17" key="1">
    <citation type="journal article" date="2021" name="Sci. Rep.">
        <title>The distribution of antibiotic resistance genes in chicken gut microbiota commensals.</title>
        <authorList>
            <person name="Juricova H."/>
            <person name="Matiasovicova J."/>
            <person name="Kubasova T."/>
            <person name="Cejkova D."/>
            <person name="Rychlik I."/>
        </authorList>
    </citation>
    <scope>NUCLEOTIDE SEQUENCE [LARGE SCALE GENOMIC DNA]</scope>
    <source>
        <strain evidence="16 17">An421</strain>
    </source>
</reference>
<dbReference type="InterPro" id="IPR018060">
    <property type="entry name" value="HTH_AraC"/>
</dbReference>
<dbReference type="InterPro" id="IPR003661">
    <property type="entry name" value="HisK_dim/P_dom"/>
</dbReference>
<evidence type="ECO:0000256" key="3">
    <source>
        <dbReference type="ARBA" id="ARBA00022553"/>
    </source>
</evidence>
<dbReference type="Pfam" id="PF00512">
    <property type="entry name" value="HisKA"/>
    <property type="match status" value="1"/>
</dbReference>
<dbReference type="Gene3D" id="1.10.10.60">
    <property type="entry name" value="Homeodomain-like"/>
    <property type="match status" value="1"/>
</dbReference>
<evidence type="ECO:0000256" key="5">
    <source>
        <dbReference type="ARBA" id="ARBA00022741"/>
    </source>
</evidence>
<dbReference type="PANTHER" id="PTHR43547:SF2">
    <property type="entry name" value="HYBRID SIGNAL TRANSDUCTION HISTIDINE KINASE C"/>
    <property type="match status" value="1"/>
</dbReference>
<evidence type="ECO:0000256" key="7">
    <source>
        <dbReference type="ARBA" id="ARBA00022840"/>
    </source>
</evidence>
<keyword evidence="6" id="KW-0418">Kinase</keyword>
<feature type="modified residue" description="4-aspartylphosphate" evidence="12">
    <location>
        <position position="1119"/>
    </location>
</feature>
<evidence type="ECO:0000256" key="1">
    <source>
        <dbReference type="ARBA" id="ARBA00000085"/>
    </source>
</evidence>
<dbReference type="Gene3D" id="1.10.287.130">
    <property type="match status" value="1"/>
</dbReference>
<keyword evidence="4" id="KW-0808">Transferase</keyword>
<dbReference type="InterPro" id="IPR004358">
    <property type="entry name" value="Sig_transdc_His_kin-like_C"/>
</dbReference>
<evidence type="ECO:0000313" key="17">
    <source>
        <dbReference type="Proteomes" id="UP000698924"/>
    </source>
</evidence>
<dbReference type="Gene3D" id="3.30.565.10">
    <property type="entry name" value="Histidine kinase-like ATPase, C-terminal domain"/>
    <property type="match status" value="1"/>
</dbReference>
<dbReference type="Pfam" id="PF12833">
    <property type="entry name" value="HTH_18"/>
    <property type="match status" value="1"/>
</dbReference>
<dbReference type="Pfam" id="PF07494">
    <property type="entry name" value="Reg_prop"/>
    <property type="match status" value="3"/>
</dbReference>
<dbReference type="PANTHER" id="PTHR43547">
    <property type="entry name" value="TWO-COMPONENT HISTIDINE KINASE"/>
    <property type="match status" value="1"/>
</dbReference>
<keyword evidence="9" id="KW-0805">Transcription regulation</keyword>
<dbReference type="Gene3D" id="2.130.10.10">
    <property type="entry name" value="YVTN repeat-like/Quinoprotein amine dehydrogenase"/>
    <property type="match status" value="2"/>
</dbReference>
<dbReference type="InterPro" id="IPR036097">
    <property type="entry name" value="HisK_dim/P_sf"/>
</dbReference>
<dbReference type="EMBL" id="JACJMO010000013">
    <property type="protein sequence ID" value="MBM6857855.1"/>
    <property type="molecule type" value="Genomic_DNA"/>
</dbReference>
<dbReference type="InterPro" id="IPR001789">
    <property type="entry name" value="Sig_transdc_resp-reg_receiver"/>
</dbReference>
<gene>
    <name evidence="16" type="ORF">H6D15_09645</name>
</gene>
<dbReference type="InterPro" id="IPR018062">
    <property type="entry name" value="HTH_AraC-typ_CS"/>
</dbReference>
<dbReference type="PROSITE" id="PS01124">
    <property type="entry name" value="HTH_ARAC_FAMILY_2"/>
    <property type="match status" value="1"/>
</dbReference>
<dbReference type="CDD" id="cd00082">
    <property type="entry name" value="HisKA"/>
    <property type="match status" value="1"/>
</dbReference>
<dbReference type="InterPro" id="IPR011110">
    <property type="entry name" value="Reg_prop"/>
</dbReference>
<dbReference type="Pfam" id="PF00072">
    <property type="entry name" value="Response_reg"/>
    <property type="match status" value="1"/>
</dbReference>
<dbReference type="InterPro" id="IPR011123">
    <property type="entry name" value="Y_Y_Y"/>
</dbReference>
<evidence type="ECO:0000259" key="14">
    <source>
        <dbReference type="PROSITE" id="PS50109"/>
    </source>
</evidence>
<dbReference type="GO" id="GO:0005524">
    <property type="term" value="F:ATP binding"/>
    <property type="evidence" value="ECO:0007669"/>
    <property type="project" value="UniProtKB-KW"/>
</dbReference>
<keyword evidence="5" id="KW-0547">Nucleotide-binding</keyword>
<protein>
    <recommendedName>
        <fullName evidence="2">histidine kinase</fullName>
        <ecNumber evidence="2">2.7.13.3</ecNumber>
    </recommendedName>
</protein>
<dbReference type="PROSITE" id="PS50110">
    <property type="entry name" value="RESPONSE_REGULATORY"/>
    <property type="match status" value="1"/>
</dbReference>
<dbReference type="InterPro" id="IPR009057">
    <property type="entry name" value="Homeodomain-like_sf"/>
</dbReference>
<evidence type="ECO:0000256" key="12">
    <source>
        <dbReference type="PROSITE-ProRule" id="PRU00169"/>
    </source>
</evidence>
<dbReference type="GO" id="GO:0000155">
    <property type="term" value="F:phosphorelay sensor kinase activity"/>
    <property type="evidence" value="ECO:0007669"/>
    <property type="project" value="InterPro"/>
</dbReference>
<evidence type="ECO:0000256" key="6">
    <source>
        <dbReference type="ARBA" id="ARBA00022777"/>
    </source>
</evidence>
<dbReference type="CDD" id="cd00075">
    <property type="entry name" value="HATPase"/>
    <property type="match status" value="1"/>
</dbReference>
<dbReference type="SMART" id="SM00448">
    <property type="entry name" value="REC"/>
    <property type="match status" value="1"/>
</dbReference>
<dbReference type="PRINTS" id="PR00344">
    <property type="entry name" value="BCTRLSENSOR"/>
</dbReference>
<dbReference type="PROSITE" id="PS50109">
    <property type="entry name" value="HIS_KIN"/>
    <property type="match status" value="1"/>
</dbReference>
<comment type="caution">
    <text evidence="16">The sequence shown here is derived from an EMBL/GenBank/DDBJ whole genome shotgun (WGS) entry which is preliminary data.</text>
</comment>
<evidence type="ECO:0000256" key="9">
    <source>
        <dbReference type="ARBA" id="ARBA00023015"/>
    </source>
</evidence>
<dbReference type="InterPro" id="IPR036890">
    <property type="entry name" value="HATPase_C_sf"/>
</dbReference>
<keyword evidence="8" id="KW-0902">Two-component regulatory system</keyword>
<keyword evidence="11" id="KW-0804">Transcription</keyword>
<sequence length="1326" mass="150586">MKKLWLFILFLIISRMLCGNVYFKHLGKADGLSQISVVSICQDELGRMWFGTLEGLSCYDGNEMVVYKPSVAKEYSFLGNEVHKMVSGQGNIFFTSDSELIRYDLRKEAFYDLHLKASCLYSDGSDVWAAAHDSMYRWNPVEENFSFVYHMELGQSVTSFYVGKDRSLWVGTLTGLYYIAESGTQQPVCVIPNVNIYSLYCDTQGAMWVAAFRKGMYKVESISDNQWTVKKDFVFSSNDIRCFVEDDEGSVWIGTFNGLNKIDRNGEVTCYRKDMTPGALKHSSIFSLYKDRQGTIWVGTYYGGVHYFHPEVDLFRHYSENDGRQDGVSFPYVGNMVEDKRGDVWICTEGGGLNRWDRKTDTFTHYLSGKKQSPYFPNLKCIEYDEQNDCLYIGTHKQGFLRFDIASATVKHYADYGRTSDSFNEVIMQGDSLYLLSMKGIFVKKGYDGTLERPFPKIPETLQGGVAMFIDSERFIWLSRRNELVRINMSSPGEKYIYPLGQKGLGKFMVTKMTESSDGTLFFGTIGSGLYRYNKESDSFEHCPMAGADYIYNMRFHMSGYLILLTDRGILCYHPQTKDMKILDAENQLHLSAVNDGCGLLVCHDGEVLVGGSEGMTRFSFSSLFDTLPEHNLFFSSLSVNGKIVSARKEEKILPVALPFVSQLNLSYDENNITISFASNSYIDNSDRKIYEYILEGFDKKWNTTYGNTLVYTNLDPGKYRLKVREKQLSERDKIHSIELPVIVHSPWWATWWAYSLYALLFLSIVSTLVRNWMARVHLRASLAQEKLEKEKNEELIQAKLQFFANISHEFRTPLTLIISQLEALLQTSGLSPFIRTRLQKIYKNTFQFRELISELLDFRKMERGKLTLHVAQSNIVAFISRLCDDFQQQAQLQHIHLDFHSETDTVMGWFDSRQLRKVFSNLLSNALKYTPANGKVEVQIIEATEQIEIKVLDSGEGIPKEALPFIFDRFYQVDAEASSPGSGIGLALAKGIVELHHGSIGVQSALGYGSVFTVTLPKENPFLQDDNVVWDAAEGEMSDVLPAFSEVSGADTETVPVSDIPKSDNDAKDCVLLVEDNEDLLQILMDLLSPLYRVIIALDGKAGFDKVIEEHPDLVVSDVMMPVMSGTEMCMKIKSNFDLCHIPVILLTAMTSDNNKMEGLQCGADDYIEKPFNNKLLLGRIANLLRNRKLLKKKFSTVTPSSADTNDAGMPTLALTPIDADFLTRLDDVVKTHLAEPDFDVNQLARELGVSRSSLYNKLKALSFVTPNEYILNVRLKAAADLLKKNPEMQITEIAYQVGFNSLRYFRHCFKASFNQTPQEYRQSE</sequence>
<dbReference type="Pfam" id="PF02518">
    <property type="entry name" value="HATPase_c"/>
    <property type="match status" value="1"/>
</dbReference>
<dbReference type="SUPFAM" id="SSF52172">
    <property type="entry name" value="CheY-like"/>
    <property type="match status" value="1"/>
</dbReference>
<dbReference type="CDD" id="cd17574">
    <property type="entry name" value="REC_OmpR"/>
    <property type="match status" value="1"/>
</dbReference>
<dbReference type="SMART" id="SM00342">
    <property type="entry name" value="HTH_ARAC"/>
    <property type="match status" value="1"/>
</dbReference>
<evidence type="ECO:0000256" key="11">
    <source>
        <dbReference type="ARBA" id="ARBA00023163"/>
    </source>
</evidence>
<dbReference type="InterPro" id="IPR015943">
    <property type="entry name" value="WD40/YVTN_repeat-like_dom_sf"/>
</dbReference>
<evidence type="ECO:0000259" key="13">
    <source>
        <dbReference type="PROSITE" id="PS01124"/>
    </source>
</evidence>
<keyword evidence="3 12" id="KW-0597">Phosphoprotein</keyword>
<feature type="domain" description="HTH araC/xylS-type" evidence="13">
    <location>
        <begin position="1225"/>
        <end position="1325"/>
    </location>
</feature>